<dbReference type="AlphaFoldDB" id="A0A395T5G6"/>
<organism evidence="2 3">
    <name type="scientific">Fusarium longipes</name>
    <dbReference type="NCBI Taxonomy" id="694270"/>
    <lineage>
        <taxon>Eukaryota</taxon>
        <taxon>Fungi</taxon>
        <taxon>Dikarya</taxon>
        <taxon>Ascomycota</taxon>
        <taxon>Pezizomycotina</taxon>
        <taxon>Sordariomycetes</taxon>
        <taxon>Hypocreomycetidae</taxon>
        <taxon>Hypocreales</taxon>
        <taxon>Nectriaceae</taxon>
        <taxon>Fusarium</taxon>
    </lineage>
</organism>
<reference evidence="2 3" key="1">
    <citation type="journal article" date="2018" name="PLoS Pathog.">
        <title>Evolution of structural diversity of trichothecenes, a family of toxins produced by plant pathogenic and entomopathogenic fungi.</title>
        <authorList>
            <person name="Proctor R.H."/>
            <person name="McCormick S.P."/>
            <person name="Kim H.S."/>
            <person name="Cardoza R.E."/>
            <person name="Stanley A.M."/>
            <person name="Lindo L."/>
            <person name="Kelly A."/>
            <person name="Brown D.W."/>
            <person name="Lee T."/>
            <person name="Vaughan M.M."/>
            <person name="Alexander N.J."/>
            <person name="Busman M."/>
            <person name="Gutierrez S."/>
        </authorList>
    </citation>
    <scope>NUCLEOTIDE SEQUENCE [LARGE SCALE GENOMIC DNA]</scope>
    <source>
        <strain evidence="2 3">NRRL 20695</strain>
    </source>
</reference>
<dbReference type="Proteomes" id="UP000266234">
    <property type="component" value="Unassembled WGS sequence"/>
</dbReference>
<dbReference type="PANTHER" id="PTHR33112:SF16">
    <property type="entry name" value="HETEROKARYON INCOMPATIBILITY DOMAIN-CONTAINING PROTEIN"/>
    <property type="match status" value="1"/>
</dbReference>
<evidence type="ECO:0000313" key="3">
    <source>
        <dbReference type="Proteomes" id="UP000266234"/>
    </source>
</evidence>
<dbReference type="PANTHER" id="PTHR33112">
    <property type="entry name" value="DOMAIN PROTEIN, PUTATIVE-RELATED"/>
    <property type="match status" value="1"/>
</dbReference>
<evidence type="ECO:0000259" key="1">
    <source>
        <dbReference type="Pfam" id="PF06985"/>
    </source>
</evidence>
<evidence type="ECO:0000313" key="2">
    <source>
        <dbReference type="EMBL" id="RGP79747.1"/>
    </source>
</evidence>
<protein>
    <submittedName>
        <fullName evidence="2">Het domain pin-c1</fullName>
    </submittedName>
</protein>
<dbReference type="Pfam" id="PF06985">
    <property type="entry name" value="HET"/>
    <property type="match status" value="1"/>
</dbReference>
<dbReference type="STRING" id="694270.A0A395T5G6"/>
<accession>A0A395T5G6</accession>
<gene>
    <name evidence="2" type="ORF">FLONG3_2060</name>
</gene>
<dbReference type="OrthoDB" id="3486565at2759"/>
<name>A0A395T5G6_9HYPO</name>
<keyword evidence="3" id="KW-1185">Reference proteome</keyword>
<sequence>MWTTESLKVQVNHDIDCWSSPREASLFVGLSLPPPFRNHSVDLDLRSAYADKSLSSPRDPWSTMNGIIEADLENLNKRVIQPWLNECQQQHPNCKSPHRHDSPNYPTRLVWVGNKSNDIVKLVETGKKCPRYLILSYCWGKSNDSAKTTDRNYTERTKAINISALPKTIRDAIKLTRAMGEEYVWIDAICIKQTDKGHTGDWETEASKVGDYYANAECLISAVSARESEEGFLGESSYASEWEVLSGHNQHAWDDKDKRLKMCTILQQGKKDALGESWAALVCDYSGRNLTVEGDRLVAIQGIASRLARQHGDTYCAGVFGSDLAHGLLWERTLDSFGESHDFPSWSWASVSGKVEWPYFLAGSLDGDCLAELVRFPCHGPVFDFAEMSSRELLIKTPLLKLFLKHNFTKTGAHKYLDVNRTEILGPKKWEEMNLPIEVFIIQNLADKDTIVRLDAGLDAGLVAAIILRHEKSFAGILLKPVCINGKEAYMRQGTFSTIMVLKLHDETSNISLMKSEITLV</sequence>
<dbReference type="InterPro" id="IPR010730">
    <property type="entry name" value="HET"/>
</dbReference>
<proteinExistence type="predicted"/>
<dbReference type="EMBL" id="PXOG01000041">
    <property type="protein sequence ID" value="RGP79747.1"/>
    <property type="molecule type" value="Genomic_DNA"/>
</dbReference>
<comment type="caution">
    <text evidence="2">The sequence shown here is derived from an EMBL/GenBank/DDBJ whole genome shotgun (WGS) entry which is preliminary data.</text>
</comment>
<feature type="domain" description="Heterokaryon incompatibility" evidence="1">
    <location>
        <begin position="132"/>
        <end position="254"/>
    </location>
</feature>